<dbReference type="FunFam" id="2.10.25.10:FF:000014">
    <property type="entry name" value="Latent-transforming growth factor beta-binding protein 3"/>
    <property type="match status" value="1"/>
</dbReference>
<evidence type="ECO:0000313" key="14">
    <source>
        <dbReference type="EMBL" id="KAI6658474.1"/>
    </source>
</evidence>
<dbReference type="Gene3D" id="2.10.25.10">
    <property type="entry name" value="Laminin"/>
    <property type="match status" value="4"/>
</dbReference>
<keyword evidence="15" id="KW-1185">Reference proteome</keyword>
<evidence type="ECO:0000256" key="12">
    <source>
        <dbReference type="SAM" id="SignalP"/>
    </source>
</evidence>
<protein>
    <recommendedName>
        <fullName evidence="13">EGF-like domain-containing protein</fullName>
    </recommendedName>
</protein>
<dbReference type="InterPro" id="IPR052080">
    <property type="entry name" value="vWF_C/EGF_Fibrillin"/>
</dbReference>
<dbReference type="CDD" id="cd00054">
    <property type="entry name" value="EGF_CA"/>
    <property type="match status" value="3"/>
</dbReference>
<dbReference type="PANTHER" id="PTHR47333:SF4">
    <property type="entry name" value="EGF-LIKE DOMAIN-CONTAINING PROTEIN"/>
    <property type="match status" value="1"/>
</dbReference>
<evidence type="ECO:0000256" key="4">
    <source>
        <dbReference type="ARBA" id="ARBA00022614"/>
    </source>
</evidence>
<evidence type="ECO:0000256" key="8">
    <source>
        <dbReference type="ARBA" id="ARBA00023157"/>
    </source>
</evidence>
<dbReference type="SMART" id="SM00369">
    <property type="entry name" value="LRR_TYP"/>
    <property type="match status" value="3"/>
</dbReference>
<dbReference type="InterPro" id="IPR000742">
    <property type="entry name" value="EGF"/>
</dbReference>
<dbReference type="SMART" id="SM00082">
    <property type="entry name" value="LRRCT"/>
    <property type="match status" value="1"/>
</dbReference>
<evidence type="ECO:0000256" key="6">
    <source>
        <dbReference type="ARBA" id="ARBA00022737"/>
    </source>
</evidence>
<keyword evidence="5 12" id="KW-0732">Signal</keyword>
<dbReference type="SUPFAM" id="SSF52058">
    <property type="entry name" value="L domain-like"/>
    <property type="match status" value="1"/>
</dbReference>
<keyword evidence="11" id="KW-1133">Transmembrane helix</keyword>
<dbReference type="GO" id="GO:0005509">
    <property type="term" value="F:calcium ion binding"/>
    <property type="evidence" value="ECO:0007669"/>
    <property type="project" value="InterPro"/>
</dbReference>
<feature type="domain" description="EGF-like" evidence="13">
    <location>
        <begin position="483"/>
        <end position="519"/>
    </location>
</feature>
<feature type="chain" id="PRO_5043944652" description="EGF-like domain-containing protein" evidence="12">
    <location>
        <begin position="19"/>
        <end position="771"/>
    </location>
</feature>
<organism evidence="14 15">
    <name type="scientific">Oopsacas minuta</name>
    <dbReference type="NCBI Taxonomy" id="111878"/>
    <lineage>
        <taxon>Eukaryota</taxon>
        <taxon>Metazoa</taxon>
        <taxon>Porifera</taxon>
        <taxon>Hexactinellida</taxon>
        <taxon>Hexasterophora</taxon>
        <taxon>Lyssacinosida</taxon>
        <taxon>Leucopsacidae</taxon>
        <taxon>Oopsacas</taxon>
    </lineage>
</organism>
<evidence type="ECO:0000256" key="3">
    <source>
        <dbReference type="ARBA" id="ARBA00022536"/>
    </source>
</evidence>
<evidence type="ECO:0000256" key="5">
    <source>
        <dbReference type="ARBA" id="ARBA00022729"/>
    </source>
</evidence>
<comment type="subcellular location">
    <subcellularLocation>
        <location evidence="1">Secreted</location>
    </subcellularLocation>
</comment>
<sequence>MNLFHLVVLLGFFTVCRLETCSYSTPIISCGDLSSTPTDYWWCDIFEGENTELIRNVIRNCTSEEYSHKTVLQIYKYASFDVPLTVELDIGPYITRILFIFAFPGNIFQVSSVKSHPSVNYIWFLDDDFILLQPNFFEFFPNVTTVTSKVKLIFNSLPSFSNKLISLSISIDIGQEFALNESFTEAFSSMSRLWLTNSGIISIEQEAFNGMSELTSLNLEDNQIQHLPARVFGNLTNLDNLILANNTITTASPDSFYGLDNLTLLIVDENQYFPVNVLRTLNMLRILFLRNNGYTTLNPFPFQQLNSLTYLELTNNPFTCDCELQWLSFVSMYGIVIQDAICSSPAGLNGNNASLPVTYSSCSPLVEFECFNNSIVCPYNQVCQNSYLSQFCCCPEDHRMIATGECVVEQHCQNSTVSITDDLSGCGCNLGLQMSETCTKCIDINECEIDNGGCQQNCENSIGSYECSCYSGFDWVDFSQCVDINECQQDNGECEQNCENSIGSYSCSCIPGYALENFTHCSDVNECEEPGITCNGYCENNIGSYNCYCWPGFSQISNISCIDIDECSVANAGCDQICYNTIGNYFCSCYEGFNFTAPDFHHCQSVNVQTTEFPLEMFDSILSNPSTSIATICIIIVLILLLVIQSIICLILCICFKQKKSADVTSSNNCPGEVVHHYTSTSQQLPYTNKLNEATYVEMSPMDDDIPNPHKIPGKGRDDKVESLNPFYEYVSTGNTLVRNEEQPAFPTIVYGELDDANCTGNFYENPQLDV</sequence>
<dbReference type="Gene3D" id="3.80.10.10">
    <property type="entry name" value="Ribonuclease Inhibitor"/>
    <property type="match status" value="2"/>
</dbReference>
<dbReference type="PROSITE" id="PS50026">
    <property type="entry name" value="EGF_3"/>
    <property type="match status" value="1"/>
</dbReference>
<dbReference type="SUPFAM" id="SSF57184">
    <property type="entry name" value="Growth factor receptor domain"/>
    <property type="match status" value="2"/>
</dbReference>
<keyword evidence="3 10" id="KW-0245">EGF-like domain</keyword>
<dbReference type="PROSITE" id="PS00010">
    <property type="entry name" value="ASX_HYDROXYL"/>
    <property type="match status" value="2"/>
</dbReference>
<dbReference type="SMART" id="SM00179">
    <property type="entry name" value="EGF_CA"/>
    <property type="match status" value="4"/>
</dbReference>
<dbReference type="EMBL" id="JAKMXF010000088">
    <property type="protein sequence ID" value="KAI6658474.1"/>
    <property type="molecule type" value="Genomic_DNA"/>
</dbReference>
<dbReference type="Pfam" id="PF07645">
    <property type="entry name" value="EGF_CA"/>
    <property type="match status" value="4"/>
</dbReference>
<proteinExistence type="predicted"/>
<comment type="caution">
    <text evidence="14">The sequence shown here is derived from an EMBL/GenBank/DDBJ whole genome shotgun (WGS) entry which is preliminary data.</text>
</comment>
<dbReference type="Proteomes" id="UP001165289">
    <property type="component" value="Unassembled WGS sequence"/>
</dbReference>
<name>A0AAV7KEG9_9METZ</name>
<evidence type="ECO:0000256" key="1">
    <source>
        <dbReference type="ARBA" id="ARBA00004613"/>
    </source>
</evidence>
<keyword evidence="8" id="KW-1015">Disulfide bond</keyword>
<dbReference type="InterPro" id="IPR001881">
    <property type="entry name" value="EGF-like_Ca-bd_dom"/>
</dbReference>
<evidence type="ECO:0000256" key="7">
    <source>
        <dbReference type="ARBA" id="ARBA00022902"/>
    </source>
</evidence>
<dbReference type="InterPro" id="IPR009030">
    <property type="entry name" value="Growth_fac_rcpt_cys_sf"/>
</dbReference>
<dbReference type="PANTHER" id="PTHR47333">
    <property type="entry name" value="VON WILLEBRAND FACTOR C AND EGF DOMAIN-CONTAINING PROTEIN"/>
    <property type="match status" value="1"/>
</dbReference>
<keyword evidence="7" id="KW-0524">Neurogenesis</keyword>
<keyword evidence="9" id="KW-0325">Glycoprotein</keyword>
<dbReference type="AlphaFoldDB" id="A0AAV7KEG9"/>
<dbReference type="Pfam" id="PF13855">
    <property type="entry name" value="LRR_8"/>
    <property type="match status" value="1"/>
</dbReference>
<evidence type="ECO:0000313" key="15">
    <source>
        <dbReference type="Proteomes" id="UP001165289"/>
    </source>
</evidence>
<evidence type="ECO:0000256" key="9">
    <source>
        <dbReference type="ARBA" id="ARBA00023180"/>
    </source>
</evidence>
<dbReference type="FunFam" id="2.10.25.10:FF:000005">
    <property type="entry name" value="Fibrillin 2"/>
    <property type="match status" value="1"/>
</dbReference>
<feature type="signal peptide" evidence="12">
    <location>
        <begin position="1"/>
        <end position="18"/>
    </location>
</feature>
<keyword evidence="4" id="KW-0433">Leucine-rich repeat</keyword>
<reference evidence="14 15" key="1">
    <citation type="journal article" date="2023" name="BMC Biol.">
        <title>The compact genome of the sponge Oopsacas minuta (Hexactinellida) is lacking key metazoan core genes.</title>
        <authorList>
            <person name="Santini S."/>
            <person name="Schenkelaars Q."/>
            <person name="Jourda C."/>
            <person name="Duchesne M."/>
            <person name="Belahbib H."/>
            <person name="Rocher C."/>
            <person name="Selva M."/>
            <person name="Riesgo A."/>
            <person name="Vervoort M."/>
            <person name="Leys S.P."/>
            <person name="Kodjabachian L."/>
            <person name="Le Bivic A."/>
            <person name="Borchiellini C."/>
            <person name="Claverie J.M."/>
            <person name="Renard E."/>
        </authorList>
    </citation>
    <scope>NUCLEOTIDE SEQUENCE [LARGE SCALE GENOMIC DNA]</scope>
    <source>
        <strain evidence="14">SPO-2</strain>
    </source>
</reference>
<keyword evidence="11" id="KW-0812">Transmembrane</keyword>
<evidence type="ECO:0000256" key="10">
    <source>
        <dbReference type="PROSITE-ProRule" id="PRU00076"/>
    </source>
</evidence>
<feature type="transmembrane region" description="Helical" evidence="11">
    <location>
        <begin position="629"/>
        <end position="656"/>
    </location>
</feature>
<keyword evidence="2" id="KW-0964">Secreted</keyword>
<gene>
    <name evidence="14" type="ORF">LOD99_15274</name>
</gene>
<dbReference type="InterPro" id="IPR049883">
    <property type="entry name" value="NOTCH1_EGF-like"/>
</dbReference>
<keyword evidence="11" id="KW-0472">Membrane</keyword>
<evidence type="ECO:0000256" key="2">
    <source>
        <dbReference type="ARBA" id="ARBA00022525"/>
    </source>
</evidence>
<evidence type="ECO:0000256" key="11">
    <source>
        <dbReference type="SAM" id="Phobius"/>
    </source>
</evidence>
<dbReference type="PROSITE" id="PS01187">
    <property type="entry name" value="EGF_CA"/>
    <property type="match status" value="2"/>
</dbReference>
<dbReference type="InterPro" id="IPR000152">
    <property type="entry name" value="EGF-type_Asp/Asn_hydroxyl_site"/>
</dbReference>
<dbReference type="SMART" id="SM00181">
    <property type="entry name" value="EGF"/>
    <property type="match status" value="5"/>
</dbReference>
<evidence type="ECO:0000259" key="13">
    <source>
        <dbReference type="PROSITE" id="PS50026"/>
    </source>
</evidence>
<dbReference type="InterPro" id="IPR032675">
    <property type="entry name" value="LRR_dom_sf"/>
</dbReference>
<dbReference type="InterPro" id="IPR003591">
    <property type="entry name" value="Leu-rich_rpt_typical-subtyp"/>
</dbReference>
<dbReference type="InterPro" id="IPR018097">
    <property type="entry name" value="EGF_Ca-bd_CS"/>
</dbReference>
<accession>A0AAV7KEG9</accession>
<keyword evidence="6" id="KW-0677">Repeat</keyword>
<dbReference type="InterPro" id="IPR001611">
    <property type="entry name" value="Leu-rich_rpt"/>
</dbReference>
<dbReference type="InterPro" id="IPR000483">
    <property type="entry name" value="Cys-rich_flank_reg_C"/>
</dbReference>
<dbReference type="GO" id="GO:0005576">
    <property type="term" value="C:extracellular region"/>
    <property type="evidence" value="ECO:0007669"/>
    <property type="project" value="UniProtKB-SubCell"/>
</dbReference>
<comment type="caution">
    <text evidence="10">Lacks conserved residue(s) required for the propagation of feature annotation.</text>
</comment>